<organism evidence="2 3">
    <name type="scientific">Deinococcus aluminii</name>
    <dbReference type="NCBI Taxonomy" id="1656885"/>
    <lineage>
        <taxon>Bacteria</taxon>
        <taxon>Thermotogati</taxon>
        <taxon>Deinococcota</taxon>
        <taxon>Deinococci</taxon>
        <taxon>Deinococcales</taxon>
        <taxon>Deinococcaceae</taxon>
        <taxon>Deinococcus</taxon>
    </lineage>
</organism>
<accession>A0ABP9XH22</accession>
<protein>
    <recommendedName>
        <fullName evidence="4">FUSC family protein</fullName>
    </recommendedName>
</protein>
<evidence type="ECO:0000313" key="2">
    <source>
        <dbReference type="EMBL" id="GAA5533860.1"/>
    </source>
</evidence>
<evidence type="ECO:0000256" key="1">
    <source>
        <dbReference type="SAM" id="Phobius"/>
    </source>
</evidence>
<feature type="transmembrane region" description="Helical" evidence="1">
    <location>
        <begin position="23"/>
        <end position="56"/>
    </location>
</feature>
<keyword evidence="1" id="KW-1133">Transmembrane helix</keyword>
<keyword evidence="1" id="KW-0812">Transmembrane</keyword>
<reference evidence="2 3" key="1">
    <citation type="submission" date="2024-02" db="EMBL/GenBank/DDBJ databases">
        <title>Deinococcus aluminii NBRC 112889.</title>
        <authorList>
            <person name="Ichikawa N."/>
            <person name="Katano-Makiyama Y."/>
            <person name="Hidaka K."/>
        </authorList>
    </citation>
    <scope>NUCLEOTIDE SEQUENCE [LARGE SCALE GENOMIC DNA]</scope>
    <source>
        <strain evidence="2 3">NBRC 112889</strain>
    </source>
</reference>
<name>A0ABP9XH22_9DEIO</name>
<proteinExistence type="predicted"/>
<keyword evidence="1" id="KW-0472">Membrane</keyword>
<evidence type="ECO:0000313" key="3">
    <source>
        <dbReference type="Proteomes" id="UP001404956"/>
    </source>
</evidence>
<keyword evidence="3" id="KW-1185">Reference proteome</keyword>
<dbReference type="Proteomes" id="UP001404956">
    <property type="component" value="Unassembled WGS sequence"/>
</dbReference>
<comment type="caution">
    <text evidence="2">The sequence shown here is derived from an EMBL/GenBank/DDBJ whole genome shotgun (WGS) entry which is preliminary data.</text>
</comment>
<evidence type="ECO:0008006" key="4">
    <source>
        <dbReference type="Google" id="ProtNLM"/>
    </source>
</evidence>
<feature type="transmembrane region" description="Helical" evidence="1">
    <location>
        <begin position="68"/>
        <end position="101"/>
    </location>
</feature>
<dbReference type="RefSeq" id="WP_345454656.1">
    <property type="nucleotide sequence ID" value="NZ_BAABRV010000005.1"/>
</dbReference>
<gene>
    <name evidence="2" type="ORF">Dalu01_02268</name>
</gene>
<sequence>MTIHAPVLPALRRVRLPVAWPDAALVVALALGALLSPPLLVVALALATCFALHAALPGTLLRVIVTRVLAYAVISLTAGLLVTAAVGCSVGLITTMTVYFIASLRS</sequence>
<dbReference type="EMBL" id="BAABRV010000005">
    <property type="protein sequence ID" value="GAA5533860.1"/>
    <property type="molecule type" value="Genomic_DNA"/>
</dbReference>